<keyword evidence="2 6" id="KW-0699">rRNA-binding</keyword>
<dbReference type="HAMAP" id="MF_01345_B">
    <property type="entry name" value="Ribosomal_uS17_B"/>
    <property type="match status" value="1"/>
</dbReference>
<proteinExistence type="inferred from homology"/>
<dbReference type="InterPro" id="IPR019984">
    <property type="entry name" value="Ribosomal_uS17_bact/chlr"/>
</dbReference>
<keyword evidence="4 6" id="KW-0689">Ribosomal protein</keyword>
<dbReference type="GO" id="GO:0022627">
    <property type="term" value="C:cytosolic small ribosomal subunit"/>
    <property type="evidence" value="ECO:0007669"/>
    <property type="project" value="UniProtKB-UniRule"/>
</dbReference>
<gene>
    <name evidence="6" type="primary">rpsQ</name>
    <name evidence="7" type="ORF">HCUR_00878</name>
</gene>
<evidence type="ECO:0000256" key="1">
    <source>
        <dbReference type="ARBA" id="ARBA00010254"/>
    </source>
</evidence>
<dbReference type="NCBIfam" id="NF004123">
    <property type="entry name" value="PRK05610.1"/>
    <property type="match status" value="1"/>
</dbReference>
<sequence>MAKRQFIGQIIKKSSDKTVMVLVHQRQRHSLYHKEMLKRKKYMAHDEKNNFNIGSVVVIEESRPLSKRKHWVVLRNVENVQ</sequence>
<dbReference type="GO" id="GO:0019843">
    <property type="term" value="F:rRNA binding"/>
    <property type="evidence" value="ECO:0007669"/>
    <property type="project" value="UniProtKB-UniRule"/>
</dbReference>
<dbReference type="SUPFAM" id="SSF50249">
    <property type="entry name" value="Nucleic acid-binding proteins"/>
    <property type="match status" value="1"/>
</dbReference>
<dbReference type="AlphaFoldDB" id="A0A2S5R8M5"/>
<dbReference type="GO" id="GO:0006412">
    <property type="term" value="P:translation"/>
    <property type="evidence" value="ECO:0007669"/>
    <property type="project" value="UniProtKB-UniRule"/>
</dbReference>
<evidence type="ECO:0000313" key="8">
    <source>
        <dbReference type="Proteomes" id="UP000239425"/>
    </source>
</evidence>
<comment type="caution">
    <text evidence="7">The sequence shown here is derived from an EMBL/GenBank/DDBJ whole genome shotgun (WGS) entry which is preliminary data.</text>
</comment>
<dbReference type="EMBL" id="PHHC01000084">
    <property type="protein sequence ID" value="PPE03650.1"/>
    <property type="molecule type" value="Genomic_DNA"/>
</dbReference>
<comment type="subunit">
    <text evidence="6">Part of the 30S ribosomal subunit.</text>
</comment>
<keyword evidence="3 6" id="KW-0694">RNA-binding</keyword>
<keyword evidence="8" id="KW-1185">Reference proteome</keyword>
<dbReference type="Pfam" id="PF00366">
    <property type="entry name" value="Ribosomal_S17"/>
    <property type="match status" value="1"/>
</dbReference>
<evidence type="ECO:0000256" key="4">
    <source>
        <dbReference type="ARBA" id="ARBA00022980"/>
    </source>
</evidence>
<dbReference type="CDD" id="cd00364">
    <property type="entry name" value="Ribosomal_uS17"/>
    <property type="match status" value="1"/>
</dbReference>
<dbReference type="RefSeq" id="WP_104206891.1">
    <property type="nucleotide sequence ID" value="NZ_PHHC01000084.1"/>
</dbReference>
<evidence type="ECO:0000313" key="7">
    <source>
        <dbReference type="EMBL" id="PPE03650.1"/>
    </source>
</evidence>
<dbReference type="GO" id="GO:0003735">
    <property type="term" value="F:structural constituent of ribosome"/>
    <property type="evidence" value="ECO:0007669"/>
    <property type="project" value="UniProtKB-UniRule"/>
</dbReference>
<reference evidence="7 8" key="1">
    <citation type="submission" date="2017-11" db="EMBL/GenBank/DDBJ databases">
        <title>Comparative genomic analysis of Holospora spp., intranuclear symbionts of paramecia.</title>
        <authorList>
            <person name="Garushyants S.K."/>
            <person name="Beliavskaya A."/>
            <person name="Malko D.B."/>
            <person name="Logacheva M.D."/>
            <person name="Rautian M.S."/>
            <person name="Gelfand M.S."/>
        </authorList>
    </citation>
    <scope>NUCLEOTIDE SEQUENCE [LARGE SCALE GENOMIC DNA]</scope>
    <source>
        <strain evidence="8">02AZ16</strain>
    </source>
</reference>
<dbReference type="OrthoDB" id="9811714at2"/>
<protein>
    <recommendedName>
        <fullName evidence="6">Small ribosomal subunit protein uS17</fullName>
    </recommendedName>
</protein>
<comment type="function">
    <text evidence="6">One of the primary rRNA binding proteins, it binds specifically to the 5'-end of 16S ribosomal RNA.</text>
</comment>
<dbReference type="PANTHER" id="PTHR10744">
    <property type="entry name" value="40S RIBOSOMAL PROTEIN S11 FAMILY MEMBER"/>
    <property type="match status" value="1"/>
</dbReference>
<keyword evidence="5 6" id="KW-0687">Ribonucleoprotein</keyword>
<dbReference type="NCBIfam" id="TIGR03635">
    <property type="entry name" value="uS17_bact"/>
    <property type="match status" value="1"/>
</dbReference>
<evidence type="ECO:0000256" key="3">
    <source>
        <dbReference type="ARBA" id="ARBA00022884"/>
    </source>
</evidence>
<dbReference type="PANTHER" id="PTHR10744:SF1">
    <property type="entry name" value="SMALL RIBOSOMAL SUBUNIT PROTEIN US17M"/>
    <property type="match status" value="1"/>
</dbReference>
<evidence type="ECO:0000256" key="2">
    <source>
        <dbReference type="ARBA" id="ARBA00022730"/>
    </source>
</evidence>
<dbReference type="InterPro" id="IPR000266">
    <property type="entry name" value="Ribosomal_uS17"/>
</dbReference>
<organism evidence="7 8">
    <name type="scientific">Holospora curviuscula</name>
    <dbReference type="NCBI Taxonomy" id="1082868"/>
    <lineage>
        <taxon>Bacteria</taxon>
        <taxon>Pseudomonadati</taxon>
        <taxon>Pseudomonadota</taxon>
        <taxon>Alphaproteobacteria</taxon>
        <taxon>Holosporales</taxon>
        <taxon>Holosporaceae</taxon>
        <taxon>Holospora</taxon>
    </lineage>
</organism>
<dbReference type="InterPro" id="IPR012340">
    <property type="entry name" value="NA-bd_OB-fold"/>
</dbReference>
<accession>A0A2S5R8M5</accession>
<evidence type="ECO:0000256" key="6">
    <source>
        <dbReference type="HAMAP-Rule" id="MF_01345"/>
    </source>
</evidence>
<dbReference type="Gene3D" id="2.40.50.140">
    <property type="entry name" value="Nucleic acid-binding proteins"/>
    <property type="match status" value="1"/>
</dbReference>
<evidence type="ECO:0000256" key="5">
    <source>
        <dbReference type="ARBA" id="ARBA00023274"/>
    </source>
</evidence>
<dbReference type="PRINTS" id="PR00973">
    <property type="entry name" value="RIBOSOMALS17"/>
</dbReference>
<comment type="similarity">
    <text evidence="1 6">Belongs to the universal ribosomal protein uS17 family.</text>
</comment>
<name>A0A2S5R8M5_9PROT</name>
<dbReference type="Proteomes" id="UP000239425">
    <property type="component" value="Unassembled WGS sequence"/>
</dbReference>